<evidence type="ECO:0000313" key="9">
    <source>
        <dbReference type="EMBL" id="PPQ36036.1"/>
    </source>
</evidence>
<keyword evidence="5 8" id="KW-0408">Iron</keyword>
<dbReference type="GO" id="GO:0016705">
    <property type="term" value="F:oxidoreductase activity, acting on paired donors, with incorporation or reduction of molecular oxygen"/>
    <property type="evidence" value="ECO:0007669"/>
    <property type="project" value="InterPro"/>
</dbReference>
<keyword evidence="10" id="KW-1185">Reference proteome</keyword>
<dbReference type="PRINTS" id="PR00359">
    <property type="entry name" value="BP450"/>
</dbReference>
<evidence type="ECO:0000256" key="8">
    <source>
        <dbReference type="RuleBase" id="RU000461"/>
    </source>
</evidence>
<name>A0A2S6NLB4_RHOGL</name>
<dbReference type="SUPFAM" id="SSF48264">
    <property type="entry name" value="Cytochrome P450"/>
    <property type="match status" value="1"/>
</dbReference>
<dbReference type="InterPro" id="IPR017972">
    <property type="entry name" value="Cyt_P450_CS"/>
</dbReference>
<gene>
    <name evidence="9" type="ORF">CCS01_05955</name>
</gene>
<sequence length="406" mass="45100">MPATASVHFDPRDPAFVANPYPVFDHLRATAPVWKAPFGRWFLTRYEDCNLLLRDRRFGKDYTAPDALKQRFGPTALQEPAVVELTHMMLMRDPPDHTRLRGLVTKAFTARRIEALRERVRAMADGLLDQVMTAGRMDAIRDLAFPLPVMVICELLGIPEADRDRFVKGSTSGAPLLDPRPPTRAELDAANFGTQASGLYFEALFEQRRREPRDDLITQLVQAEEAGDRLSTAELRANVNLLFAAGHETTVNLIGNGLAALLRQPEQWRILRDDPSLIPNAVEEILRYESPVQAVSRMLAEPVELSGVALDRGELLVALIGAANRDPAMFADPNRLDVTRKNPNPLSFGGGIHFCLGAQLARIEAAEVFGVLLRRIPGLRLAAPDRVAWRPSFALRGLMELPVAWG</sequence>
<dbReference type="PANTHER" id="PTHR46696:SF1">
    <property type="entry name" value="CYTOCHROME P450 YJIB-RELATED"/>
    <property type="match status" value="1"/>
</dbReference>
<comment type="caution">
    <text evidence="9">The sequence shown here is derived from an EMBL/GenBank/DDBJ whole genome shotgun (WGS) entry which is preliminary data.</text>
</comment>
<organism evidence="9 10">
    <name type="scientific">Rhodopila globiformis</name>
    <name type="common">Rhodopseudomonas globiformis</name>
    <dbReference type="NCBI Taxonomy" id="1071"/>
    <lineage>
        <taxon>Bacteria</taxon>
        <taxon>Pseudomonadati</taxon>
        <taxon>Pseudomonadota</taxon>
        <taxon>Alphaproteobacteria</taxon>
        <taxon>Acetobacterales</taxon>
        <taxon>Acetobacteraceae</taxon>
        <taxon>Rhodopila</taxon>
    </lineage>
</organism>
<dbReference type="RefSeq" id="WP_104517929.1">
    <property type="nucleotide sequence ID" value="NZ_NHRY01000063.1"/>
</dbReference>
<keyword evidence="3 8" id="KW-0479">Metal-binding</keyword>
<dbReference type="OrthoDB" id="9764248at2"/>
<accession>A0A2S6NLB4</accession>
<dbReference type="InterPro" id="IPR036396">
    <property type="entry name" value="Cyt_P450_sf"/>
</dbReference>
<dbReference type="AlphaFoldDB" id="A0A2S6NLB4"/>
<keyword evidence="2 8" id="KW-0349">Heme</keyword>
<evidence type="ECO:0000256" key="2">
    <source>
        <dbReference type="ARBA" id="ARBA00022617"/>
    </source>
</evidence>
<dbReference type="EMBL" id="NHRY01000063">
    <property type="protein sequence ID" value="PPQ36036.1"/>
    <property type="molecule type" value="Genomic_DNA"/>
</dbReference>
<evidence type="ECO:0000256" key="3">
    <source>
        <dbReference type="ARBA" id="ARBA00022723"/>
    </source>
</evidence>
<dbReference type="GO" id="GO:0020037">
    <property type="term" value="F:heme binding"/>
    <property type="evidence" value="ECO:0007669"/>
    <property type="project" value="InterPro"/>
</dbReference>
<dbReference type="CDD" id="cd20625">
    <property type="entry name" value="CYP164-like"/>
    <property type="match status" value="1"/>
</dbReference>
<dbReference type="Gene3D" id="1.10.630.10">
    <property type="entry name" value="Cytochrome P450"/>
    <property type="match status" value="1"/>
</dbReference>
<evidence type="ECO:0000313" key="10">
    <source>
        <dbReference type="Proteomes" id="UP000239724"/>
    </source>
</evidence>
<keyword evidence="4 8" id="KW-0560">Oxidoreductase</keyword>
<dbReference type="PROSITE" id="PS00086">
    <property type="entry name" value="CYTOCHROME_P450"/>
    <property type="match status" value="1"/>
</dbReference>
<keyword evidence="6 8" id="KW-0503">Monooxygenase</keyword>
<proteinExistence type="inferred from homology"/>
<dbReference type="Pfam" id="PF00067">
    <property type="entry name" value="p450"/>
    <property type="match status" value="1"/>
</dbReference>
<dbReference type="GO" id="GO:0005506">
    <property type="term" value="F:iron ion binding"/>
    <property type="evidence" value="ECO:0007669"/>
    <property type="project" value="InterPro"/>
</dbReference>
<comment type="similarity">
    <text evidence="1 8">Belongs to the cytochrome P450 family.</text>
</comment>
<evidence type="ECO:0000256" key="4">
    <source>
        <dbReference type="ARBA" id="ARBA00023002"/>
    </source>
</evidence>
<dbReference type="FunFam" id="1.10.630.10:FF:000018">
    <property type="entry name" value="Cytochrome P450 monooxygenase"/>
    <property type="match status" value="1"/>
</dbReference>
<evidence type="ECO:0000256" key="6">
    <source>
        <dbReference type="ARBA" id="ARBA00023033"/>
    </source>
</evidence>
<reference evidence="9 10" key="1">
    <citation type="journal article" date="2018" name="Arch. Microbiol.">
        <title>New insights into the metabolic potential of the phototrophic purple bacterium Rhodopila globiformis DSM 161(T) from its draft genome sequence and evidence for a vanadium-dependent nitrogenase.</title>
        <authorList>
            <person name="Imhoff J.F."/>
            <person name="Rahn T."/>
            <person name="Kunzel S."/>
            <person name="Neulinger S.C."/>
        </authorList>
    </citation>
    <scope>NUCLEOTIDE SEQUENCE [LARGE SCALE GENOMIC DNA]</scope>
    <source>
        <strain evidence="9 10">DSM 161</strain>
    </source>
</reference>
<dbReference type="PANTHER" id="PTHR46696">
    <property type="entry name" value="P450, PUTATIVE (EUROFUNG)-RELATED"/>
    <property type="match status" value="1"/>
</dbReference>
<evidence type="ECO:0000256" key="5">
    <source>
        <dbReference type="ARBA" id="ARBA00023004"/>
    </source>
</evidence>
<dbReference type="InterPro" id="IPR001128">
    <property type="entry name" value="Cyt_P450"/>
</dbReference>
<comment type="function">
    <text evidence="7">Cytochromes P450 are a group of heme-thiolate monooxygenases. They oxidize a variety of structurally unrelated compounds, including steroids, fatty acids, and xenobiotics.</text>
</comment>
<evidence type="ECO:0000256" key="1">
    <source>
        <dbReference type="ARBA" id="ARBA00010617"/>
    </source>
</evidence>
<dbReference type="GO" id="GO:0004497">
    <property type="term" value="F:monooxygenase activity"/>
    <property type="evidence" value="ECO:0007669"/>
    <property type="project" value="UniProtKB-KW"/>
</dbReference>
<evidence type="ECO:0000256" key="7">
    <source>
        <dbReference type="ARBA" id="ARBA00043906"/>
    </source>
</evidence>
<dbReference type="Proteomes" id="UP000239724">
    <property type="component" value="Unassembled WGS sequence"/>
</dbReference>
<dbReference type="InterPro" id="IPR002397">
    <property type="entry name" value="Cyt_P450_B"/>
</dbReference>
<protein>
    <submittedName>
        <fullName evidence="9">Cytochrome</fullName>
    </submittedName>
</protein>